<name>A0AAV4THC5_CAEEX</name>
<dbReference type="EMBL" id="BPLR01011124">
    <property type="protein sequence ID" value="GIY44297.1"/>
    <property type="molecule type" value="Genomic_DNA"/>
</dbReference>
<reference evidence="1 2" key="1">
    <citation type="submission" date="2021-06" db="EMBL/GenBank/DDBJ databases">
        <title>Caerostris extrusa draft genome.</title>
        <authorList>
            <person name="Kono N."/>
            <person name="Arakawa K."/>
        </authorList>
    </citation>
    <scope>NUCLEOTIDE SEQUENCE [LARGE SCALE GENOMIC DNA]</scope>
</reference>
<organism evidence="1 2">
    <name type="scientific">Caerostris extrusa</name>
    <name type="common">Bark spider</name>
    <name type="synonym">Caerostris bankana</name>
    <dbReference type="NCBI Taxonomy" id="172846"/>
    <lineage>
        <taxon>Eukaryota</taxon>
        <taxon>Metazoa</taxon>
        <taxon>Ecdysozoa</taxon>
        <taxon>Arthropoda</taxon>
        <taxon>Chelicerata</taxon>
        <taxon>Arachnida</taxon>
        <taxon>Araneae</taxon>
        <taxon>Araneomorphae</taxon>
        <taxon>Entelegynae</taxon>
        <taxon>Araneoidea</taxon>
        <taxon>Araneidae</taxon>
        <taxon>Caerostris</taxon>
    </lineage>
</organism>
<feature type="non-terminal residue" evidence="1">
    <location>
        <position position="70"/>
    </location>
</feature>
<dbReference type="Proteomes" id="UP001054945">
    <property type="component" value="Unassembled WGS sequence"/>
</dbReference>
<gene>
    <name evidence="1" type="ORF">CEXT_306461</name>
</gene>
<comment type="caution">
    <text evidence="1">The sequence shown here is derived from an EMBL/GenBank/DDBJ whole genome shotgun (WGS) entry which is preliminary data.</text>
</comment>
<protein>
    <submittedName>
        <fullName evidence="1">Uncharacterized protein</fullName>
    </submittedName>
</protein>
<dbReference type="AlphaFoldDB" id="A0AAV4THC5"/>
<sequence>MLKHHVKHSSVIKRCSLKRNIKSSYPKPSEILHSANCFISLGLVTPPSSCEPSLLNKDVECLNAKRSSTQ</sequence>
<evidence type="ECO:0000313" key="2">
    <source>
        <dbReference type="Proteomes" id="UP001054945"/>
    </source>
</evidence>
<proteinExistence type="predicted"/>
<evidence type="ECO:0000313" key="1">
    <source>
        <dbReference type="EMBL" id="GIY44297.1"/>
    </source>
</evidence>
<keyword evidence="2" id="KW-1185">Reference proteome</keyword>
<accession>A0AAV4THC5</accession>